<evidence type="ECO:0000256" key="2">
    <source>
        <dbReference type="ARBA" id="ARBA00004906"/>
    </source>
</evidence>
<dbReference type="OrthoDB" id="10252231at2759"/>
<dbReference type="InterPro" id="IPR036249">
    <property type="entry name" value="Thioredoxin-like_sf"/>
</dbReference>
<dbReference type="Pfam" id="PF16190">
    <property type="entry name" value="E1_FCCH"/>
    <property type="match status" value="1"/>
</dbReference>
<accession>A0A8A3NZ90</accession>
<dbReference type="GO" id="GO:0004364">
    <property type="term" value="F:glutathione transferase activity"/>
    <property type="evidence" value="ECO:0007669"/>
    <property type="project" value="InterPro"/>
</dbReference>
<keyword evidence="6 11" id="KW-0547">Nucleotide-binding</keyword>
<dbReference type="InterPro" id="IPR047047">
    <property type="entry name" value="GST_Omega-like_C"/>
</dbReference>
<dbReference type="Pfam" id="PF13409">
    <property type="entry name" value="GST_N_2"/>
    <property type="match status" value="1"/>
</dbReference>
<dbReference type="InterPro" id="IPR004045">
    <property type="entry name" value="Glutathione_S-Trfase_N"/>
</dbReference>
<dbReference type="SUPFAM" id="SSF47616">
    <property type="entry name" value="GST C-terminal domain-like"/>
    <property type="match status" value="1"/>
</dbReference>
<dbReference type="InterPro" id="IPR019572">
    <property type="entry name" value="UBA_E1_SCCH"/>
</dbReference>
<dbReference type="Gene3D" id="1.10.10.2660">
    <property type="entry name" value="Ubiquitin-activating enzyme E1, SCCH domain"/>
    <property type="match status" value="1"/>
</dbReference>
<dbReference type="CDD" id="cd01490">
    <property type="entry name" value="Ube1_repeat2"/>
    <property type="match status" value="1"/>
</dbReference>
<dbReference type="InterPro" id="IPR018965">
    <property type="entry name" value="Ub-activating_enz_E1_C"/>
</dbReference>
<dbReference type="PROSITE" id="PS00865">
    <property type="entry name" value="UBIQUITIN_ACTIVAT_2"/>
    <property type="match status" value="1"/>
</dbReference>
<dbReference type="Pfam" id="PF13410">
    <property type="entry name" value="GST_C_2"/>
    <property type="match status" value="1"/>
</dbReference>
<dbReference type="CDD" id="cd01491">
    <property type="entry name" value="Ube1_repeat1"/>
    <property type="match status" value="1"/>
</dbReference>
<evidence type="ECO:0000256" key="11">
    <source>
        <dbReference type="RuleBase" id="RU000519"/>
    </source>
</evidence>
<evidence type="ECO:0000259" key="13">
    <source>
        <dbReference type="SMART" id="SM00985"/>
    </source>
</evidence>
<dbReference type="GO" id="GO:0016925">
    <property type="term" value="P:protein sumoylation"/>
    <property type="evidence" value="ECO:0007669"/>
    <property type="project" value="TreeGrafter"/>
</dbReference>
<dbReference type="GO" id="GO:0004839">
    <property type="term" value="F:ubiquitin activating enzyme activity"/>
    <property type="evidence" value="ECO:0007669"/>
    <property type="project" value="UniProtKB-EC"/>
</dbReference>
<dbReference type="Pfam" id="PF00899">
    <property type="entry name" value="ThiF"/>
    <property type="match status" value="1"/>
</dbReference>
<keyword evidence="5 11" id="KW-0436">Ligase</keyword>
<dbReference type="InterPro" id="IPR042302">
    <property type="entry name" value="E1_FCCH_sf"/>
</dbReference>
<dbReference type="UniPathway" id="UPA00143"/>
<dbReference type="Gene3D" id="3.10.290.60">
    <property type="entry name" value="Ubiquitin-activating enzyme E1, UFD domain"/>
    <property type="match status" value="1"/>
</dbReference>
<dbReference type="NCBIfam" id="TIGR01408">
    <property type="entry name" value="Ube1"/>
    <property type="match status" value="1"/>
</dbReference>
<dbReference type="SUPFAM" id="SSF52833">
    <property type="entry name" value="Thioredoxin-like"/>
    <property type="match status" value="1"/>
</dbReference>
<dbReference type="Pfam" id="PF16191">
    <property type="entry name" value="E1_4HB"/>
    <property type="match status" value="1"/>
</dbReference>
<dbReference type="SFLD" id="SFLDG01206">
    <property type="entry name" value="Xi.1"/>
    <property type="match status" value="1"/>
</dbReference>
<dbReference type="SMART" id="SM00985">
    <property type="entry name" value="UBA_e1_C"/>
    <property type="match status" value="1"/>
</dbReference>
<evidence type="ECO:0000256" key="3">
    <source>
        <dbReference type="ARBA" id="ARBA00005673"/>
    </source>
</evidence>
<feature type="active site" description="Glycyl thioester intermediate" evidence="10">
    <location>
        <position position="594"/>
    </location>
</feature>
<keyword evidence="7 11" id="KW-0833">Ubl conjugation pathway</keyword>
<dbReference type="InterPro" id="IPR018075">
    <property type="entry name" value="UBQ-activ_enz_E1"/>
</dbReference>
<evidence type="ECO:0000256" key="9">
    <source>
        <dbReference type="ARBA" id="ARBA00073786"/>
    </source>
</evidence>
<evidence type="ECO:0000256" key="5">
    <source>
        <dbReference type="ARBA" id="ARBA00022598"/>
    </source>
</evidence>
<dbReference type="InterPro" id="IPR040079">
    <property type="entry name" value="Glutathione_S-Trfase"/>
</dbReference>
<gene>
    <name evidence="14" type="ORF">DSL72_003259</name>
</gene>
<reference evidence="14" key="1">
    <citation type="submission" date="2020-10" db="EMBL/GenBank/DDBJ databases">
        <title>Genome Sequence of Monilinia vaccinii-corymbosi Sheds Light on Mummy Berry Disease Infection of Blueberry and Mating Type.</title>
        <authorList>
            <person name="Yow A.G."/>
            <person name="Zhang Y."/>
            <person name="Bansal K."/>
            <person name="Eacker S.M."/>
            <person name="Sullivan S."/>
            <person name="Liachko I."/>
            <person name="Cubeta M.A."/>
            <person name="Rollins J.A."/>
            <person name="Ashrafi H."/>
        </authorList>
    </citation>
    <scope>NUCLEOTIDE SEQUENCE</scope>
    <source>
        <strain evidence="14">RL-1</strain>
    </source>
</reference>
<evidence type="ECO:0000256" key="8">
    <source>
        <dbReference type="ARBA" id="ARBA00022840"/>
    </source>
</evidence>
<dbReference type="PANTHER" id="PTHR10953">
    <property type="entry name" value="UBIQUITIN-ACTIVATING ENZYME E1"/>
    <property type="match status" value="1"/>
</dbReference>
<dbReference type="Gene3D" id="3.40.30.10">
    <property type="entry name" value="Glutaredoxin"/>
    <property type="match status" value="1"/>
</dbReference>
<dbReference type="FunFam" id="3.40.50.720:FF:000015">
    <property type="entry name" value="Ubiquitin-activating enzyme E1 1"/>
    <property type="match status" value="1"/>
</dbReference>
<dbReference type="InterPro" id="IPR000594">
    <property type="entry name" value="ThiF_NAD_FAD-bd"/>
</dbReference>
<dbReference type="InterPro" id="IPR036282">
    <property type="entry name" value="Glutathione-S-Trfase_C_sf"/>
</dbReference>
<evidence type="ECO:0000256" key="1">
    <source>
        <dbReference type="ARBA" id="ARBA00000488"/>
    </source>
</evidence>
<feature type="region of interest" description="Disordered" evidence="12">
    <location>
        <begin position="766"/>
        <end position="787"/>
    </location>
</feature>
<dbReference type="GO" id="GO:0019948">
    <property type="term" value="F:SUMO activating enzyme activity"/>
    <property type="evidence" value="ECO:0007669"/>
    <property type="project" value="TreeGrafter"/>
</dbReference>
<dbReference type="InterPro" id="IPR032418">
    <property type="entry name" value="E1_FCCH"/>
</dbReference>
<dbReference type="FunFam" id="3.50.50.80:FF:000001">
    <property type="entry name" value="ubiquitin-like modifier-activating enzyme 1"/>
    <property type="match status" value="1"/>
</dbReference>
<comment type="catalytic activity">
    <reaction evidence="1">
        <text>ATP + ubiquitin + [E1 ubiquitin-activating enzyme]-L-cysteine = AMP + diphosphate + S-ubiquitinyl-[E1 ubiquitin-activating enzyme]-L-cysteine.</text>
        <dbReference type="EC" id="6.2.1.45"/>
    </reaction>
</comment>
<keyword evidence="15" id="KW-1185">Reference proteome</keyword>
<dbReference type="Gene3D" id="3.40.50.12550">
    <property type="entry name" value="Ubiquitin-activating enzyme E1, inactive adenylation domain, subdomain 2"/>
    <property type="match status" value="1"/>
</dbReference>
<dbReference type="CDD" id="cd03190">
    <property type="entry name" value="GST_C_Omega_like"/>
    <property type="match status" value="1"/>
</dbReference>
<keyword evidence="8 11" id="KW-0067">ATP-binding</keyword>
<dbReference type="InterPro" id="IPR038252">
    <property type="entry name" value="UBA_E1_C_sf"/>
</dbReference>
<dbReference type="EC" id="6.2.1.45" evidence="4"/>
<dbReference type="Gene3D" id="3.50.50.80">
    <property type="entry name" value="Ubiquitin-activating enzyme E1, inactive adenylation domain, subdomain 1"/>
    <property type="match status" value="1"/>
</dbReference>
<dbReference type="InterPro" id="IPR000011">
    <property type="entry name" value="UBQ/SUMO-activ_enz_E1-like"/>
</dbReference>
<evidence type="ECO:0000256" key="4">
    <source>
        <dbReference type="ARBA" id="ARBA00012990"/>
    </source>
</evidence>
<dbReference type="Pfam" id="PF10585">
    <property type="entry name" value="UBA_E1_SCCH"/>
    <property type="match status" value="1"/>
</dbReference>
<dbReference type="Pfam" id="PF09358">
    <property type="entry name" value="E1_UFD"/>
    <property type="match status" value="1"/>
</dbReference>
<dbReference type="PRINTS" id="PR01849">
    <property type="entry name" value="UBIQUITINACT"/>
</dbReference>
<dbReference type="GO" id="GO:0005524">
    <property type="term" value="F:ATP binding"/>
    <property type="evidence" value="ECO:0007669"/>
    <property type="project" value="UniProtKB-KW"/>
</dbReference>
<dbReference type="InterPro" id="IPR042063">
    <property type="entry name" value="Ubi_acti_E1_SCCH"/>
</dbReference>
<dbReference type="FunFam" id="3.40.50.12550:FF:000001">
    <property type="entry name" value="Ubiquitin-activating enzyme E1 1"/>
    <property type="match status" value="1"/>
</dbReference>
<sequence length="1637" mass="184391">MQVDDSVVGQNEIDESLYSRQLYVLGHEAMKRMGASNVLIVGLKGLGVEIAKNIALAGVKSLTLYDPAPAVISDLSSQFFLHPEDVGKPRAEVTAPRVAELNAYTPVSVHKSSSLTDDLTQFDRYQVVVLTNTPLKDQIVIGDYLHKKGIYLVVADTFGLFGSIFCDFGDKFTVLDPTGEAPVSGIVAFIDEEGLVSAFDETRHGLEDGDYVTFTELEGLEALNGAAPRKVTVKGPYTFSIGDIKGLGEYKRGGMFHQVKMPKFIDFKPLSVGLKDPEYLISDYAKFDRPQQLHVGFQALHGFQESQGRLPRPMNEEDATIIVESAKAFVKKEKMEIEVDEKLIVELSYQAQGDLNPMAAFFGGLAAQEVLKAVSGKFHPINQWMYFDSLESLPANFKRTEETCKPLNSRYDGQIAVFGKEYQDKLANINQFLVGAGAIGCEMLKNWAMIGLATGPKGKIFVTDMDSIEKSNLNRQFLFRPKDVGKLKSDCAAEAVQAMNPDLKGHIVTMRDRVGPDTEHIFDESFWHQLDGVTNALDNVDARTYVDRRCVFFRKPLLESGTLGTKCNTQVVLPHLTESYSSSQDPPEQSFPMCTLRSFPNKIEHTIAWSRELFENYFVKPAETVNLYLTQPDFLDTTLKQGGQEKATLETILDFLVEDKPLSVEDCIKWARLQFEKQYNNNIQQLLYNFPKDSVTSSGTLFWSGPKRAPDALKFDPKNQYHWDFIVAGASLHAFNYGINTSGLASDTIQKVVDNMIIPDFSPSSSVKIQADDSEPDPNAANSSSFDDGEELQNLINKLPSPKSLAGLRLSPVEFEKDDDTNHHIAFITAASNLRAENYKIELADRHKTKFIAGKIIPAIATTTALATGLVVMEFYKIVDGKVDVEQYKNGFVNLALPFFGFSEPIASPKATYKGHNGDVSIDKLWDRFEVENITLQELLDDFSKNKGLEISMLSSGVSLLYASFFPKKKVEDRLDLKLSELVELVSKKSIPSHQKAVIFEAEQKITNWVAPNDKSGEFNRGQSQFRNWIKKGGEFPPEKGRYHLYVSYACPWAHRTLIVRKLKGLEDIIPYTSVHWHMAEKGWRFATAEDDDAPGDNVMPSPVEAHKGYTHLRDIYFLVDPEYTGRFTVPTLYDVKQGKIVSNESSEIIRMFYTEFDDIIAPEYKNVDLFPASLQKEIEATNEWTYNDINNGVYRSGFATKQEAYEKAVTQLFTSLDRVEKHLSENEGPYYFGKIITEADVRLFTTMIRFDVVYVQHFKTNIRDVRSGYPYIHKWLRHLYWNVPAFGETTEFTHIKKHYTKSHTQINPFSITPVGPDAPILREDEEVPAVKWALSKFEKLDHVPAYHNQQLLLPNPEEEEEVEAENPLEVVLRQSEPSPTGSISVGMTLDADGIHGFEFVQLELQDADSPTRCQILAIKIPESMAGQGNQSLSLNSMCSVALPSFRFKQPNRGTLQRYALKAVLNESALEPSDIEWSNQVADGQRCLGMIGIKGDGFLDKECPQRSCDISPLYQSRTEGDFRAVEPITFDPEYIEHHLVQSQGCPWTTLRKLEFFRNVAERNYIDALSRRNQLFPSSQYSVSEAEKHLVDQSLLVQSLKPLREAGEYVERRYQAWKSEVSVRLQAKADLDTLDGGH</sequence>
<comment type="similarity">
    <text evidence="3 11">Belongs to the ubiquitin-activating E1 family.</text>
</comment>
<dbReference type="Gene3D" id="1.20.1050.10">
    <property type="match status" value="1"/>
</dbReference>
<dbReference type="FunFam" id="3.40.30.10:FF:000162">
    <property type="entry name" value="Glutathione S-transferase Gst3"/>
    <property type="match status" value="1"/>
</dbReference>
<evidence type="ECO:0000313" key="15">
    <source>
        <dbReference type="Proteomes" id="UP000672032"/>
    </source>
</evidence>
<evidence type="ECO:0000256" key="10">
    <source>
        <dbReference type="PROSITE-ProRule" id="PRU10132"/>
    </source>
</evidence>
<name>A0A8A3NZ90_9HELO</name>
<dbReference type="SFLD" id="SFLDG01148">
    <property type="entry name" value="Xi_(cytGST)"/>
    <property type="match status" value="1"/>
</dbReference>
<dbReference type="Proteomes" id="UP000672032">
    <property type="component" value="Chromosome 1"/>
</dbReference>
<dbReference type="SUPFAM" id="SSF69572">
    <property type="entry name" value="Activating enzymes of the ubiquitin-like proteins"/>
    <property type="match status" value="2"/>
</dbReference>
<dbReference type="InterPro" id="IPR045886">
    <property type="entry name" value="ThiF/MoeB/HesA"/>
</dbReference>
<evidence type="ECO:0000256" key="6">
    <source>
        <dbReference type="ARBA" id="ARBA00022741"/>
    </source>
</evidence>
<feature type="domain" description="Ubiquitin-activating enzyme E1 C-terminal" evidence="13">
    <location>
        <begin position="888"/>
        <end position="1006"/>
    </location>
</feature>
<evidence type="ECO:0000256" key="7">
    <source>
        <dbReference type="ARBA" id="ARBA00022786"/>
    </source>
</evidence>
<proteinExistence type="inferred from homology"/>
<comment type="pathway">
    <text evidence="2">Protein modification; protein ubiquitination.</text>
</comment>
<dbReference type="Gene3D" id="3.40.50.720">
    <property type="entry name" value="NAD(P)-binding Rossmann-like Domain"/>
    <property type="match status" value="1"/>
</dbReference>
<dbReference type="InterPro" id="IPR033127">
    <property type="entry name" value="UBQ-activ_enz_E1_Cys_AS"/>
</dbReference>
<protein>
    <recommendedName>
        <fullName evidence="9">Ubiquitin-activating enzyme E1 1</fullName>
        <ecNumber evidence="4">6.2.1.45</ecNumber>
    </recommendedName>
</protein>
<dbReference type="InterPro" id="IPR032420">
    <property type="entry name" value="E1_4HB"/>
</dbReference>
<dbReference type="SFLD" id="SFLDS00019">
    <property type="entry name" value="Glutathione_Transferase_(cytos"/>
    <property type="match status" value="1"/>
</dbReference>
<dbReference type="PANTHER" id="PTHR10953:SF4">
    <property type="entry name" value="UBIQUITIN-ACTIVATING ENZYME E1 C-TERMINAL DOMAIN-CONTAINING PROTEIN"/>
    <property type="match status" value="1"/>
</dbReference>
<dbReference type="GO" id="GO:0005737">
    <property type="term" value="C:cytoplasm"/>
    <property type="evidence" value="ECO:0007669"/>
    <property type="project" value="TreeGrafter"/>
</dbReference>
<dbReference type="Gene3D" id="2.40.30.180">
    <property type="entry name" value="Ubiquitin-activating enzyme E1, FCCH domain"/>
    <property type="match status" value="1"/>
</dbReference>
<evidence type="ECO:0000313" key="14">
    <source>
        <dbReference type="EMBL" id="QSZ28754.1"/>
    </source>
</evidence>
<evidence type="ECO:0000256" key="12">
    <source>
        <dbReference type="SAM" id="MobiDB-lite"/>
    </source>
</evidence>
<dbReference type="InterPro" id="IPR035985">
    <property type="entry name" value="Ubiquitin-activating_enz"/>
</dbReference>
<organism evidence="14 15">
    <name type="scientific">Monilinia vaccinii-corymbosi</name>
    <dbReference type="NCBI Taxonomy" id="61207"/>
    <lineage>
        <taxon>Eukaryota</taxon>
        <taxon>Fungi</taxon>
        <taxon>Dikarya</taxon>
        <taxon>Ascomycota</taxon>
        <taxon>Pezizomycotina</taxon>
        <taxon>Leotiomycetes</taxon>
        <taxon>Helotiales</taxon>
        <taxon>Sclerotiniaceae</taxon>
        <taxon>Monilinia</taxon>
    </lineage>
</organism>
<dbReference type="InterPro" id="IPR016639">
    <property type="entry name" value="GST_Omega/GSH"/>
</dbReference>
<dbReference type="EMBL" id="CP063405">
    <property type="protein sequence ID" value="QSZ28754.1"/>
    <property type="molecule type" value="Genomic_DNA"/>
</dbReference>
<dbReference type="FunFam" id="1.10.10.2660:FF:000001">
    <property type="entry name" value="Ubiquitin-activating enzyme E1 1"/>
    <property type="match status" value="1"/>
</dbReference>
<dbReference type="FunFam" id="2.40.30.180:FF:000001">
    <property type="entry name" value="ubiquitin-like modifier-activating enzyme 1"/>
    <property type="match status" value="1"/>
</dbReference>
<dbReference type="InterPro" id="IPR042449">
    <property type="entry name" value="Ub-E1_IAD_1"/>
</dbReference>
<dbReference type="GO" id="GO:0031510">
    <property type="term" value="C:SUMO activating enzyme complex"/>
    <property type="evidence" value="ECO:0007669"/>
    <property type="project" value="TreeGrafter"/>
</dbReference>